<evidence type="ECO:0000256" key="1">
    <source>
        <dbReference type="SAM" id="Phobius"/>
    </source>
</evidence>
<organism evidence="2 3">
    <name type="scientific">Agrobacterium leguminum</name>
    <dbReference type="NCBI Taxonomy" id="2792015"/>
    <lineage>
        <taxon>Bacteria</taxon>
        <taxon>Pseudomonadati</taxon>
        <taxon>Pseudomonadota</taxon>
        <taxon>Alphaproteobacteria</taxon>
        <taxon>Hyphomicrobiales</taxon>
        <taxon>Rhizobiaceae</taxon>
        <taxon>Rhizobium/Agrobacterium group</taxon>
        <taxon>Agrobacterium</taxon>
    </lineage>
</organism>
<keyword evidence="1" id="KW-1133">Transmembrane helix</keyword>
<feature type="transmembrane region" description="Helical" evidence="1">
    <location>
        <begin position="44"/>
        <end position="65"/>
    </location>
</feature>
<accession>A0A9X3KFA8</accession>
<dbReference type="Proteomes" id="UP001151309">
    <property type="component" value="Unassembled WGS sequence"/>
</dbReference>
<gene>
    <name evidence="2" type="ORF">O9X94_15050</name>
</gene>
<keyword evidence="1" id="KW-0472">Membrane</keyword>
<keyword evidence="1" id="KW-0812">Transmembrane</keyword>
<comment type="caution">
    <text evidence="2">The sequence shown here is derived from an EMBL/GenBank/DDBJ whole genome shotgun (WGS) entry which is preliminary data.</text>
</comment>
<evidence type="ECO:0000313" key="2">
    <source>
        <dbReference type="EMBL" id="MCZ7910641.1"/>
    </source>
</evidence>
<name>A0A9X3KFA8_9HYPH</name>
<dbReference type="RefSeq" id="WP_142170832.1">
    <property type="nucleotide sequence ID" value="NZ_JAPZLT010000007.1"/>
</dbReference>
<reference evidence="2" key="1">
    <citation type="submission" date="2022-12" db="EMBL/GenBank/DDBJ databases">
        <title>Draft genome sequences of 22 rhizogenic Agrobacterium biovar 1 strains, the causative agent of hairy root disease.</title>
        <authorList>
            <person name="Kim N."/>
            <person name="Vargas P."/>
            <person name="Rediers H."/>
        </authorList>
    </citation>
    <scope>NUCLEOTIDE SEQUENCE</scope>
    <source>
        <strain evidence="2">ST07.17.026</strain>
    </source>
</reference>
<feature type="transmembrane region" description="Helical" evidence="1">
    <location>
        <begin position="89"/>
        <end position="110"/>
    </location>
</feature>
<proteinExistence type="predicted"/>
<protein>
    <submittedName>
        <fullName evidence="2">Uncharacterized protein</fullName>
    </submittedName>
</protein>
<dbReference type="AlphaFoldDB" id="A0A9X3KFA8"/>
<feature type="transmembrane region" description="Helical" evidence="1">
    <location>
        <begin position="122"/>
        <end position="142"/>
    </location>
</feature>
<evidence type="ECO:0000313" key="3">
    <source>
        <dbReference type="Proteomes" id="UP001151309"/>
    </source>
</evidence>
<dbReference type="EMBL" id="JAPZLT010000007">
    <property type="protein sequence ID" value="MCZ7910641.1"/>
    <property type="molecule type" value="Genomic_DNA"/>
</dbReference>
<feature type="transmembrane region" description="Helical" evidence="1">
    <location>
        <begin position="7"/>
        <end position="24"/>
    </location>
</feature>
<keyword evidence="3" id="KW-1185">Reference proteome</keyword>
<sequence length="158" mass="17168">MSKSLSYIILFVSAVGMTVVSVIAPDYLSDNNSFLKGFINENILNMLGVILAITLASVANIHLAFNRIEEKYERPGALSGSRQNLKKSAYWLIGIFISGCIVVTIKPLAAVTPVGQALFNSAALEMLIWHVLILISLTELVFHIGPEVVQKNGEPPSK</sequence>